<organism evidence="1 2">
    <name type="scientific">Ancylostoma duodenale</name>
    <dbReference type="NCBI Taxonomy" id="51022"/>
    <lineage>
        <taxon>Eukaryota</taxon>
        <taxon>Metazoa</taxon>
        <taxon>Ecdysozoa</taxon>
        <taxon>Nematoda</taxon>
        <taxon>Chromadorea</taxon>
        <taxon>Rhabditida</taxon>
        <taxon>Rhabditina</taxon>
        <taxon>Rhabditomorpha</taxon>
        <taxon>Strongyloidea</taxon>
        <taxon>Ancylostomatidae</taxon>
        <taxon>Ancylostomatinae</taxon>
        <taxon>Ancylostoma</taxon>
    </lineage>
</organism>
<reference evidence="1 2" key="1">
    <citation type="submission" date="2013-12" db="EMBL/GenBank/DDBJ databases">
        <title>Draft genome of the parsitic nematode Ancylostoma duodenale.</title>
        <authorList>
            <person name="Mitreva M."/>
        </authorList>
    </citation>
    <scope>NUCLEOTIDE SEQUENCE [LARGE SCALE GENOMIC DNA]</scope>
    <source>
        <strain evidence="1 2">Zhejiang</strain>
    </source>
</reference>
<dbReference type="GO" id="GO:0003676">
    <property type="term" value="F:nucleic acid binding"/>
    <property type="evidence" value="ECO:0007669"/>
    <property type="project" value="InterPro"/>
</dbReference>
<dbReference type="OrthoDB" id="7951431at2759"/>
<name>A0A0C2FCA3_9BILA</name>
<dbReference type="EMBL" id="KN769923">
    <property type="protein sequence ID" value="KIH46175.1"/>
    <property type="molecule type" value="Genomic_DNA"/>
</dbReference>
<dbReference type="Proteomes" id="UP000054047">
    <property type="component" value="Unassembled WGS sequence"/>
</dbReference>
<evidence type="ECO:0000313" key="2">
    <source>
        <dbReference type="Proteomes" id="UP000054047"/>
    </source>
</evidence>
<evidence type="ECO:0000313" key="1">
    <source>
        <dbReference type="EMBL" id="KIH46175.1"/>
    </source>
</evidence>
<dbReference type="InterPro" id="IPR036397">
    <property type="entry name" value="RNaseH_sf"/>
</dbReference>
<keyword evidence="2" id="KW-1185">Reference proteome</keyword>
<dbReference type="Gene3D" id="3.30.420.10">
    <property type="entry name" value="Ribonuclease H-like superfamily/Ribonuclease H"/>
    <property type="match status" value="1"/>
</dbReference>
<protein>
    <recommendedName>
        <fullName evidence="3">Tc1-like transposase DDE domain-containing protein</fullName>
    </recommendedName>
</protein>
<sequence>MSLRLAYESIFCREILRNHPLPWATQHYENSHWILQQDGAPAHLAKSTLDCCLTNLPDASEWPAIRLT</sequence>
<gene>
    <name evidence="1" type="ORF">ANCDUO_23774</name>
</gene>
<dbReference type="AlphaFoldDB" id="A0A0C2FCA3"/>
<proteinExistence type="predicted"/>
<accession>A0A0C2FCA3</accession>
<evidence type="ECO:0008006" key="3">
    <source>
        <dbReference type="Google" id="ProtNLM"/>
    </source>
</evidence>